<feature type="region of interest" description="Disordered" evidence="3">
    <location>
        <begin position="207"/>
        <end position="229"/>
    </location>
</feature>
<dbReference type="Proteomes" id="UP001140949">
    <property type="component" value="Unassembled WGS sequence"/>
</dbReference>
<evidence type="ECO:0000256" key="1">
    <source>
        <dbReference type="ARBA" id="ARBA00023117"/>
    </source>
</evidence>
<feature type="domain" description="Bromo" evidence="4">
    <location>
        <begin position="275"/>
        <end position="345"/>
    </location>
</feature>
<keyword evidence="1 2" id="KW-0103">Bromodomain</keyword>
<dbReference type="SMART" id="SM00297">
    <property type="entry name" value="BROMO"/>
    <property type="match status" value="1"/>
</dbReference>
<evidence type="ECO:0000259" key="4">
    <source>
        <dbReference type="PROSITE" id="PS50014"/>
    </source>
</evidence>
<name>A0AAX6DY89_IRIPA</name>
<feature type="region of interest" description="Disordered" evidence="3">
    <location>
        <begin position="107"/>
        <end position="174"/>
    </location>
</feature>
<accession>A0AAX6DY89</accession>
<reference evidence="5" key="1">
    <citation type="journal article" date="2023" name="GigaByte">
        <title>Genome assembly of the bearded iris, Iris pallida Lam.</title>
        <authorList>
            <person name="Bruccoleri R.E."/>
            <person name="Oakeley E.J."/>
            <person name="Faust A.M.E."/>
            <person name="Altorfer M."/>
            <person name="Dessus-Babus S."/>
            <person name="Burckhardt D."/>
            <person name="Oertli M."/>
            <person name="Naumann U."/>
            <person name="Petersen F."/>
            <person name="Wong J."/>
        </authorList>
    </citation>
    <scope>NUCLEOTIDE SEQUENCE</scope>
    <source>
        <strain evidence="5">GSM-AAB239-AS_SAM_17_03QT</strain>
    </source>
</reference>
<feature type="region of interest" description="Disordered" evidence="3">
    <location>
        <begin position="365"/>
        <end position="464"/>
    </location>
</feature>
<dbReference type="InterPro" id="IPR001487">
    <property type="entry name" value="Bromodomain"/>
</dbReference>
<evidence type="ECO:0000313" key="5">
    <source>
        <dbReference type="EMBL" id="KAJ6796752.1"/>
    </source>
</evidence>
<comment type="caution">
    <text evidence="5">The sequence shown here is derived from an EMBL/GenBank/DDBJ whole genome shotgun (WGS) entry which is preliminary data.</text>
</comment>
<organism evidence="5 6">
    <name type="scientific">Iris pallida</name>
    <name type="common">Sweet iris</name>
    <dbReference type="NCBI Taxonomy" id="29817"/>
    <lineage>
        <taxon>Eukaryota</taxon>
        <taxon>Viridiplantae</taxon>
        <taxon>Streptophyta</taxon>
        <taxon>Embryophyta</taxon>
        <taxon>Tracheophyta</taxon>
        <taxon>Spermatophyta</taxon>
        <taxon>Magnoliopsida</taxon>
        <taxon>Liliopsida</taxon>
        <taxon>Asparagales</taxon>
        <taxon>Iridaceae</taxon>
        <taxon>Iridoideae</taxon>
        <taxon>Irideae</taxon>
        <taxon>Iris</taxon>
    </lineage>
</organism>
<protein>
    <recommendedName>
        <fullName evidence="4">Bromo domain-containing protein</fullName>
    </recommendedName>
</protein>
<dbReference type="CDD" id="cd04369">
    <property type="entry name" value="Bromodomain"/>
    <property type="match status" value="1"/>
</dbReference>
<keyword evidence="6" id="KW-1185">Reference proteome</keyword>
<gene>
    <name evidence="5" type="ORF">M6B38_220085</name>
</gene>
<evidence type="ECO:0000313" key="6">
    <source>
        <dbReference type="Proteomes" id="UP001140949"/>
    </source>
</evidence>
<dbReference type="PROSITE" id="PS50014">
    <property type="entry name" value="BROMODOMAIN_2"/>
    <property type="match status" value="1"/>
</dbReference>
<dbReference type="PANTHER" id="PTHR37888:SF4">
    <property type="entry name" value="OS07G0565300 PROTEIN"/>
    <property type="match status" value="1"/>
</dbReference>
<evidence type="ECO:0000256" key="3">
    <source>
        <dbReference type="SAM" id="MobiDB-lite"/>
    </source>
</evidence>
<dbReference type="SUPFAM" id="SSF47370">
    <property type="entry name" value="Bromodomain"/>
    <property type="match status" value="1"/>
</dbReference>
<dbReference type="PANTHER" id="PTHR37888">
    <property type="entry name" value="DNA-BINDING BROMODOMAIN-CONTAINING PROTEIN"/>
    <property type="match status" value="1"/>
</dbReference>
<dbReference type="Gene3D" id="1.20.920.10">
    <property type="entry name" value="Bromodomain-like"/>
    <property type="match status" value="1"/>
</dbReference>
<dbReference type="Pfam" id="PF00439">
    <property type="entry name" value="Bromodomain"/>
    <property type="match status" value="1"/>
</dbReference>
<sequence>MSTLLVDGSSSSWWGSWEELVLGGAVLRHGADGAWDAVAAELRARSSSSSLFFTPQECQAKYEDILEQYSGCDEWFEELRKRRVAELRRELEKSEDSIGCLQSKLESLTSERDSGSNLEYNTSQAETTSPSEDGVGINSPNELAKGESSAGSFTDKPGRDSSPEGQQLTSVSLQESKLKIQSSEDLMMKSGCGCSWVGFGKLKGKRGKRKRKGYRAGEEDSVGDSDRLSSAVLMDREGSSGNNQETKLSANDSCGSLRGEYDSHLDLASFLDSVMKHKDVSIFKKRLESQKKARYKKMIRRHVDFQNISSRIGNGSISSAKELLRDLLLLSNNALVFYPKNSPEHKSALVLRRLLSNAFMQSLSSQNPIPNSGDGGGSIPDDVVKTERPKSVQPCTSRSIGSAEASGKGDEVPRIGSSEEESRADVAVTSAVRKRGVGRPAKGGPRAVKRLQESPNKGRKRARR</sequence>
<dbReference type="EMBL" id="JANAVB010041219">
    <property type="protein sequence ID" value="KAJ6796752.1"/>
    <property type="molecule type" value="Genomic_DNA"/>
</dbReference>
<dbReference type="AlphaFoldDB" id="A0AAX6DY89"/>
<evidence type="ECO:0000256" key="2">
    <source>
        <dbReference type="PROSITE-ProRule" id="PRU00035"/>
    </source>
</evidence>
<reference evidence="5" key="2">
    <citation type="submission" date="2023-04" db="EMBL/GenBank/DDBJ databases">
        <authorList>
            <person name="Bruccoleri R.E."/>
            <person name="Oakeley E.J."/>
            <person name="Faust A.-M."/>
            <person name="Dessus-Babus S."/>
            <person name="Altorfer M."/>
            <person name="Burckhardt D."/>
            <person name="Oertli M."/>
            <person name="Naumann U."/>
            <person name="Petersen F."/>
            <person name="Wong J."/>
        </authorList>
    </citation>
    <scope>NUCLEOTIDE SEQUENCE</scope>
    <source>
        <strain evidence="5">GSM-AAB239-AS_SAM_17_03QT</strain>
        <tissue evidence="5">Leaf</tissue>
    </source>
</reference>
<proteinExistence type="predicted"/>
<dbReference type="InterPro" id="IPR036427">
    <property type="entry name" value="Bromodomain-like_sf"/>
</dbReference>
<feature type="compositionally biased region" description="Polar residues" evidence="3">
    <location>
        <begin position="163"/>
        <end position="174"/>
    </location>
</feature>
<feature type="compositionally biased region" description="Polar residues" evidence="3">
    <location>
        <begin position="115"/>
        <end position="131"/>
    </location>
</feature>